<organism evidence="1 2">
    <name type="scientific">Vibrio coralliirubri</name>
    <dbReference type="NCBI Taxonomy" id="1516159"/>
    <lineage>
        <taxon>Bacteria</taxon>
        <taxon>Pseudomonadati</taxon>
        <taxon>Pseudomonadota</taxon>
        <taxon>Gammaproteobacteria</taxon>
        <taxon>Vibrionales</taxon>
        <taxon>Vibrionaceae</taxon>
        <taxon>Vibrio</taxon>
    </lineage>
</organism>
<name>A0AA86WZQ7_9VIBR</name>
<reference evidence="1 2" key="1">
    <citation type="submission" date="2014-06" db="EMBL/GenBank/DDBJ databases">
        <authorList>
            <person name="Le Roux F."/>
        </authorList>
    </citation>
    <scope>NUCLEOTIDE SEQUENCE [LARGE SCALE GENOMIC DNA]</scope>
    <source>
        <strain evidence="1 2">J2-31</strain>
    </source>
</reference>
<evidence type="ECO:0000313" key="2">
    <source>
        <dbReference type="Proteomes" id="UP000041625"/>
    </source>
</evidence>
<dbReference type="Proteomes" id="UP000041625">
    <property type="component" value="Unassembled WGS sequence"/>
</dbReference>
<keyword evidence="2" id="KW-1185">Reference proteome</keyword>
<accession>A0AA86WZQ7</accession>
<sequence length="163" mass="18855">MKRSKTFNLRATWASGRLSLWKVSFTLSALLLLSPWLKLMGYQFTLESHLANPERSLHVYINNGVFTFVNTLSDGTTRKSSGIVGFTHNTLYFLIWDSTYLHVSEHLTPQLKRDLINANNRLFDIRLETKSEGEVLMSFDEELKFERVQTQLAKIKGSYPEIH</sequence>
<dbReference type="RefSeq" id="WP_231625618.1">
    <property type="nucleotide sequence ID" value="NZ_LK933975.1"/>
</dbReference>
<evidence type="ECO:0000313" key="1">
    <source>
        <dbReference type="EMBL" id="CDT61271.1"/>
    </source>
</evidence>
<comment type="caution">
    <text evidence="1">The sequence shown here is derived from an EMBL/GenBank/DDBJ whole genome shotgun (WGS) entry which is preliminary data.</text>
</comment>
<gene>
    <name evidence="1" type="ORF">VCR31J2_1270542</name>
</gene>
<dbReference type="AlphaFoldDB" id="A0AA86WZQ7"/>
<protein>
    <submittedName>
        <fullName evidence="1">Uncharacterized protein</fullName>
    </submittedName>
</protein>
<proteinExistence type="predicted"/>
<dbReference type="EMBL" id="CCKJ01000032">
    <property type="protein sequence ID" value="CDT61271.1"/>
    <property type="molecule type" value="Genomic_DNA"/>
</dbReference>